<dbReference type="InterPro" id="IPR041352">
    <property type="entry name" value="Mtd_N"/>
</dbReference>
<sequence length="284" mass="28207">MSEQLQLRRGTAAQIAAFTGAQGEVVVDTTNNRLVLQDGATAGGYAAAKLSEVVANTRTSIADASYAATATDRTIAYVALTAARAVALPAASAYPTGTRLLVVDESGACSSSATLTLNANGSDRINGAASFVIASPYGCAAIESNGANAWTIVDQFAPGSLTTIAQGPFGASFQCGVLETLVTLSGASTTAPTPIPANCIVTAVGARTVTAVTGAPSFQVGVSGNAGLFGSGLNVAAGSINFGLIGPNPYYSATPLIVTATSGAFTGGAVRLSIHYLSMGPSTW</sequence>
<feature type="domain" description="Major tropism determinant N-terminal" evidence="1">
    <location>
        <begin position="6"/>
        <end position="41"/>
    </location>
</feature>
<organism evidence="2 3">
    <name type="scientific">Roseiarcus fermentans</name>
    <dbReference type="NCBI Taxonomy" id="1473586"/>
    <lineage>
        <taxon>Bacteria</taxon>
        <taxon>Pseudomonadati</taxon>
        <taxon>Pseudomonadota</taxon>
        <taxon>Alphaproteobacteria</taxon>
        <taxon>Hyphomicrobiales</taxon>
        <taxon>Roseiarcaceae</taxon>
        <taxon>Roseiarcus</taxon>
    </lineage>
</organism>
<dbReference type="AlphaFoldDB" id="A0A366FQ52"/>
<dbReference type="RefSeq" id="WP_113888675.1">
    <property type="nucleotide sequence ID" value="NZ_QNRK01000007.1"/>
</dbReference>
<protein>
    <recommendedName>
        <fullName evidence="1">Major tropism determinant N-terminal domain-containing protein</fullName>
    </recommendedName>
</protein>
<evidence type="ECO:0000259" key="1">
    <source>
        <dbReference type="Pfam" id="PF18454"/>
    </source>
</evidence>
<dbReference type="Proteomes" id="UP000253529">
    <property type="component" value="Unassembled WGS sequence"/>
</dbReference>
<reference evidence="2 3" key="1">
    <citation type="submission" date="2018-06" db="EMBL/GenBank/DDBJ databases">
        <title>Genomic Encyclopedia of Type Strains, Phase IV (KMG-IV): sequencing the most valuable type-strain genomes for metagenomic binning, comparative biology and taxonomic classification.</title>
        <authorList>
            <person name="Goeker M."/>
        </authorList>
    </citation>
    <scope>NUCLEOTIDE SEQUENCE [LARGE SCALE GENOMIC DNA]</scope>
    <source>
        <strain evidence="2 3">DSM 24875</strain>
    </source>
</reference>
<evidence type="ECO:0000313" key="2">
    <source>
        <dbReference type="EMBL" id="RBP15855.1"/>
    </source>
</evidence>
<dbReference type="Pfam" id="PF18454">
    <property type="entry name" value="Mtd_N"/>
    <property type="match status" value="1"/>
</dbReference>
<dbReference type="EMBL" id="QNRK01000007">
    <property type="protein sequence ID" value="RBP15855.1"/>
    <property type="molecule type" value="Genomic_DNA"/>
</dbReference>
<proteinExistence type="predicted"/>
<keyword evidence="3" id="KW-1185">Reference proteome</keyword>
<accession>A0A366FQ52</accession>
<dbReference type="OrthoDB" id="564699at2"/>
<gene>
    <name evidence="2" type="ORF">DFR50_107125</name>
</gene>
<dbReference type="Gene3D" id="2.10.10.30">
    <property type="match status" value="1"/>
</dbReference>
<evidence type="ECO:0000313" key="3">
    <source>
        <dbReference type="Proteomes" id="UP000253529"/>
    </source>
</evidence>
<name>A0A366FQ52_9HYPH</name>
<comment type="caution">
    <text evidence="2">The sequence shown here is derived from an EMBL/GenBank/DDBJ whole genome shotgun (WGS) entry which is preliminary data.</text>
</comment>